<comment type="caution">
    <text evidence="2">The sequence shown here is derived from an EMBL/GenBank/DDBJ whole genome shotgun (WGS) entry which is preliminary data.</text>
</comment>
<gene>
    <name evidence="2" type="ORF">DZC72_14450</name>
</gene>
<dbReference type="Proteomes" id="UP000286990">
    <property type="component" value="Unassembled WGS sequence"/>
</dbReference>
<accession>A0A426RIV3</accession>
<name>A0A426RIV3_9FLAO</name>
<evidence type="ECO:0000313" key="3">
    <source>
        <dbReference type="Proteomes" id="UP000286990"/>
    </source>
</evidence>
<dbReference type="PANTHER" id="PTHR40254">
    <property type="entry name" value="BLR0577 PROTEIN"/>
    <property type="match status" value="1"/>
</dbReference>
<protein>
    <recommendedName>
        <fullName evidence="1">FAD-dependent urate hydroxylase HpyO/Asp monooxygenase CreE-like FAD/NAD(P)-binding domain-containing protein</fullName>
    </recommendedName>
</protein>
<dbReference type="InterPro" id="IPR036188">
    <property type="entry name" value="FAD/NAD-bd_sf"/>
</dbReference>
<dbReference type="InterPro" id="IPR038732">
    <property type="entry name" value="HpyO/CreE_NAD-binding"/>
</dbReference>
<dbReference type="EMBL" id="QUSX01000002">
    <property type="protein sequence ID" value="RRQ48859.1"/>
    <property type="molecule type" value="Genomic_DNA"/>
</dbReference>
<dbReference type="Pfam" id="PF13454">
    <property type="entry name" value="NAD_binding_9"/>
    <property type="match status" value="1"/>
</dbReference>
<dbReference type="AlphaFoldDB" id="A0A426RIV3"/>
<proteinExistence type="predicted"/>
<organism evidence="2 3">
    <name type="scientific">Maribacter algicola</name>
    <dbReference type="NCBI Taxonomy" id="2498892"/>
    <lineage>
        <taxon>Bacteria</taxon>
        <taxon>Pseudomonadati</taxon>
        <taxon>Bacteroidota</taxon>
        <taxon>Flavobacteriia</taxon>
        <taxon>Flavobacteriales</taxon>
        <taxon>Flavobacteriaceae</taxon>
        <taxon>Maribacter</taxon>
    </lineage>
</organism>
<reference evidence="3" key="1">
    <citation type="submission" date="2018-08" db="EMBL/GenBank/DDBJ databases">
        <authorList>
            <person name="Khan S.A."/>
            <person name="J S.E."/>
        </authorList>
    </citation>
    <scope>NUCLEOTIDE SEQUENCE [LARGE SCALE GENOMIC DNA]</scope>
    <source>
        <strain evidence="3">PoM-212</strain>
    </source>
</reference>
<dbReference type="PANTHER" id="PTHR40254:SF1">
    <property type="entry name" value="BLR0577 PROTEIN"/>
    <property type="match status" value="1"/>
</dbReference>
<reference evidence="3" key="2">
    <citation type="submission" date="2018-12" db="EMBL/GenBank/DDBJ databases">
        <title>Maribacter lutimaris sp. nov., isolated from marine sediment.</title>
        <authorList>
            <person name="Kim K.K."/>
        </authorList>
    </citation>
    <scope>NUCLEOTIDE SEQUENCE [LARGE SCALE GENOMIC DNA]</scope>
    <source>
        <strain evidence="3">PoM-212</strain>
    </source>
</reference>
<evidence type="ECO:0000313" key="2">
    <source>
        <dbReference type="EMBL" id="RRQ48859.1"/>
    </source>
</evidence>
<dbReference type="InterPro" id="IPR052189">
    <property type="entry name" value="L-asp_N-monooxygenase_NS-form"/>
</dbReference>
<feature type="domain" description="FAD-dependent urate hydroxylase HpyO/Asp monooxygenase CreE-like FAD/NAD(P)-binding" evidence="1">
    <location>
        <begin position="6"/>
        <end position="186"/>
    </location>
</feature>
<evidence type="ECO:0000259" key="1">
    <source>
        <dbReference type="Pfam" id="PF13454"/>
    </source>
</evidence>
<dbReference type="RefSeq" id="WP_125223582.1">
    <property type="nucleotide sequence ID" value="NZ_QUSX01000002.1"/>
</dbReference>
<keyword evidence="3" id="KW-1185">Reference proteome</keyword>
<dbReference type="OrthoDB" id="9785911at2"/>
<sequence>MSRKIAFVGAGIATSYTLIPFLEQWEENSLDHLELYIIDKSNDFFKGMPYGERSGKSVLLIQDLKNFISEPQRTHFKNWLNENIDGLAQEFVEHGGHYASDWVRKNNATYIKGDWDDLYIPRFFFGRYIEQEVLQRIEKLMSKNCLSVNYIKKEIVKITRQGENFRLFFDDGTHLDVDKTVLSIGSLPYKQLYEKPILNKENALYIKEPYGVGMEENMTQIVNFVKNRNKKNLPTKIAVLGANASGLEMIYKICDKLPLEEYQTSFKTLSSHGVMPDGTVDHEKAKSFEPKHLIALSHKKTLTAKEISEAAHKDIDAAESLEIGAATSVGIISKGFGALLPRLDEGELSNFACFYGNQIGRRQRCAGSHYLSVVDELSKRNRFSHIKGRFVQLQENENGLEVSYTSTDINSGKNTGKEDFNIVVNCLGSVNLMADDLSPFFKGLIADGLCTPNPSQIGFHIDKKMQASKNLFVAGPLLAGNQIEDKIFWHLEHCVRIIWSSNVLSKNLWASLTEKVAV</sequence>
<dbReference type="SUPFAM" id="SSF51905">
    <property type="entry name" value="FAD/NAD(P)-binding domain"/>
    <property type="match status" value="1"/>
</dbReference>